<dbReference type="Gene3D" id="3.90.226.10">
    <property type="entry name" value="2-enoyl-CoA Hydratase, Chain A, domain 1"/>
    <property type="match status" value="1"/>
</dbReference>
<evidence type="ECO:0000256" key="2">
    <source>
        <dbReference type="RuleBase" id="RU003707"/>
    </source>
</evidence>
<dbReference type="PANTHER" id="PTHR43802:SF1">
    <property type="entry name" value="IP11341P-RELATED"/>
    <property type="match status" value="1"/>
</dbReference>
<name>A0A318E8L6_9GAMM</name>
<dbReference type="EMBL" id="QICN01000004">
    <property type="protein sequence ID" value="PXV68357.1"/>
    <property type="molecule type" value="Genomic_DNA"/>
</dbReference>
<dbReference type="PROSITE" id="PS00166">
    <property type="entry name" value="ENOYL_COA_HYDRATASE"/>
    <property type="match status" value="1"/>
</dbReference>
<evidence type="ECO:0000313" key="3">
    <source>
        <dbReference type="EMBL" id="PXV68357.1"/>
    </source>
</evidence>
<reference evidence="3 4" key="1">
    <citation type="submission" date="2018-04" db="EMBL/GenBank/DDBJ databases">
        <title>Genomic Encyclopedia of Type Strains, Phase IV (KMG-IV): sequencing the most valuable type-strain genomes for metagenomic binning, comparative biology and taxonomic classification.</title>
        <authorList>
            <person name="Goeker M."/>
        </authorList>
    </citation>
    <scope>NUCLEOTIDE SEQUENCE [LARGE SCALE GENOMIC DNA]</scope>
    <source>
        <strain evidence="3 4">DSM 104150</strain>
    </source>
</reference>
<dbReference type="RefSeq" id="WP_110264864.1">
    <property type="nucleotide sequence ID" value="NZ_CAKZQT010000022.1"/>
</dbReference>
<dbReference type="Pfam" id="PF00378">
    <property type="entry name" value="ECH_1"/>
    <property type="match status" value="1"/>
</dbReference>
<dbReference type="OrthoDB" id="9807606at2"/>
<proteinExistence type="inferred from homology"/>
<dbReference type="InterPro" id="IPR029045">
    <property type="entry name" value="ClpP/crotonase-like_dom_sf"/>
</dbReference>
<comment type="caution">
    <text evidence="3">The sequence shown here is derived from an EMBL/GenBank/DDBJ whole genome shotgun (WGS) entry which is preliminary data.</text>
</comment>
<dbReference type="PANTHER" id="PTHR43802">
    <property type="entry name" value="ENOYL-COA HYDRATASE"/>
    <property type="match status" value="1"/>
</dbReference>
<dbReference type="InterPro" id="IPR014748">
    <property type="entry name" value="Enoyl-CoA_hydra_C"/>
</dbReference>
<dbReference type="GO" id="GO:0003824">
    <property type="term" value="F:catalytic activity"/>
    <property type="evidence" value="ECO:0007669"/>
    <property type="project" value="InterPro"/>
</dbReference>
<organism evidence="3 4">
    <name type="scientific">Sinimarinibacterium flocculans</name>
    <dbReference type="NCBI Taxonomy" id="985250"/>
    <lineage>
        <taxon>Bacteria</taxon>
        <taxon>Pseudomonadati</taxon>
        <taxon>Pseudomonadota</taxon>
        <taxon>Gammaproteobacteria</taxon>
        <taxon>Nevskiales</taxon>
        <taxon>Nevskiaceae</taxon>
        <taxon>Sinimarinibacterium</taxon>
    </lineage>
</organism>
<comment type="similarity">
    <text evidence="1 2">Belongs to the enoyl-CoA hydratase/isomerase family.</text>
</comment>
<evidence type="ECO:0000313" key="4">
    <source>
        <dbReference type="Proteomes" id="UP000248330"/>
    </source>
</evidence>
<dbReference type="CDD" id="cd06558">
    <property type="entry name" value="crotonase-like"/>
    <property type="match status" value="1"/>
</dbReference>
<keyword evidence="4" id="KW-1185">Reference proteome</keyword>
<sequence>MSEQVDVQTHGAVACVVFRNPPSNFATIALMRGIADALARVDADPALRAVVLASEGKPFCAGADLVSPNGFGARSDDPLREFYDQVQRVFETRKPVVAAVQGAAIGAGLGLAVAADFRVAAPEARFSANFTRLGFHPGFGLTFTLPRLLGPQRAAQMFLTAERYRTDEVLPWGLVDRVVPAAELRAAALALAGEIAQNAPLALLSTRETLRGGVAAGVRDALAREHAQQLTLKDTADFAEGVRAMSERRAPRFEGR</sequence>
<evidence type="ECO:0000256" key="1">
    <source>
        <dbReference type="ARBA" id="ARBA00005254"/>
    </source>
</evidence>
<protein>
    <submittedName>
        <fullName evidence="3">Enoyl-CoA hydratase/carnithine racemase</fullName>
    </submittedName>
</protein>
<dbReference type="InterPro" id="IPR001753">
    <property type="entry name" value="Enoyl-CoA_hydra/iso"/>
</dbReference>
<dbReference type="AlphaFoldDB" id="A0A318E8L6"/>
<dbReference type="Proteomes" id="UP000248330">
    <property type="component" value="Unassembled WGS sequence"/>
</dbReference>
<dbReference type="Gene3D" id="1.10.12.10">
    <property type="entry name" value="Lyase 2-enoyl-coa Hydratase, Chain A, domain 2"/>
    <property type="match status" value="1"/>
</dbReference>
<dbReference type="SUPFAM" id="SSF52096">
    <property type="entry name" value="ClpP/crotonase"/>
    <property type="match status" value="1"/>
</dbReference>
<dbReference type="InterPro" id="IPR018376">
    <property type="entry name" value="Enoyl-CoA_hyd/isom_CS"/>
</dbReference>
<gene>
    <name evidence="3" type="ORF">C8D93_10452</name>
</gene>
<accession>A0A318E8L6</accession>